<evidence type="ECO:0000256" key="13">
    <source>
        <dbReference type="SAM" id="Coils"/>
    </source>
</evidence>
<dbReference type="InterPro" id="IPR003594">
    <property type="entry name" value="HATPase_dom"/>
</dbReference>
<evidence type="ECO:0000313" key="18">
    <source>
        <dbReference type="Proteomes" id="UP000217265"/>
    </source>
</evidence>
<dbReference type="OrthoDB" id="9809348at2"/>
<keyword evidence="13" id="KW-0175">Coiled coil</keyword>
<reference evidence="17 18" key="1">
    <citation type="submission" date="2017-09" db="EMBL/GenBank/DDBJ databases">
        <title>Complete genome sequence of Verrucomicrobial strain HZ-65, isolated from freshwater.</title>
        <authorList>
            <person name="Choi A."/>
        </authorList>
    </citation>
    <scope>NUCLEOTIDE SEQUENCE [LARGE SCALE GENOMIC DNA]</scope>
    <source>
        <strain evidence="17 18">HZ-65</strain>
    </source>
</reference>
<keyword evidence="7" id="KW-0418">Kinase</keyword>
<dbReference type="SMART" id="SM00448">
    <property type="entry name" value="REC"/>
    <property type="match status" value="1"/>
</dbReference>
<dbReference type="EMBL" id="CP023344">
    <property type="protein sequence ID" value="ATC62722.1"/>
    <property type="molecule type" value="Genomic_DNA"/>
</dbReference>
<evidence type="ECO:0000256" key="1">
    <source>
        <dbReference type="ARBA" id="ARBA00000085"/>
    </source>
</evidence>
<evidence type="ECO:0000256" key="5">
    <source>
        <dbReference type="ARBA" id="ARBA00022679"/>
    </source>
</evidence>
<dbReference type="PRINTS" id="PR00344">
    <property type="entry name" value="BCTRLSENSOR"/>
</dbReference>
<dbReference type="Pfam" id="PF02518">
    <property type="entry name" value="HATPase_c"/>
    <property type="match status" value="1"/>
</dbReference>
<feature type="transmembrane region" description="Helical" evidence="14">
    <location>
        <begin position="12"/>
        <end position="33"/>
    </location>
</feature>
<dbReference type="Gene3D" id="3.30.565.10">
    <property type="entry name" value="Histidine kinase-like ATPase, C-terminal domain"/>
    <property type="match status" value="1"/>
</dbReference>
<dbReference type="FunFam" id="3.30.565.10:FF:000010">
    <property type="entry name" value="Sensor histidine kinase RcsC"/>
    <property type="match status" value="1"/>
</dbReference>
<dbReference type="InterPro" id="IPR011006">
    <property type="entry name" value="CheY-like_superfamily"/>
</dbReference>
<evidence type="ECO:0000256" key="3">
    <source>
        <dbReference type="ARBA" id="ARBA00012438"/>
    </source>
</evidence>
<keyword evidence="11" id="KW-0131">Cell cycle</keyword>
<dbReference type="PANTHER" id="PTHR45339:SF1">
    <property type="entry name" value="HYBRID SIGNAL TRANSDUCTION HISTIDINE KINASE J"/>
    <property type="match status" value="1"/>
</dbReference>
<dbReference type="Pfam" id="PF00072">
    <property type="entry name" value="Response_reg"/>
    <property type="match status" value="1"/>
</dbReference>
<dbReference type="InterPro" id="IPR001789">
    <property type="entry name" value="Sig_transdc_resp-reg_receiver"/>
</dbReference>
<dbReference type="CDD" id="cd16922">
    <property type="entry name" value="HATPase_EvgS-ArcB-TorS-like"/>
    <property type="match status" value="1"/>
</dbReference>
<keyword evidence="5" id="KW-0808">Transferase</keyword>
<evidence type="ECO:0000256" key="4">
    <source>
        <dbReference type="ARBA" id="ARBA00022553"/>
    </source>
</evidence>
<dbReference type="PANTHER" id="PTHR45339">
    <property type="entry name" value="HYBRID SIGNAL TRANSDUCTION HISTIDINE KINASE J"/>
    <property type="match status" value="1"/>
</dbReference>
<organism evidence="17 18">
    <name type="scientific">Nibricoccus aquaticus</name>
    <dbReference type="NCBI Taxonomy" id="2576891"/>
    <lineage>
        <taxon>Bacteria</taxon>
        <taxon>Pseudomonadati</taxon>
        <taxon>Verrucomicrobiota</taxon>
        <taxon>Opitutia</taxon>
        <taxon>Opitutales</taxon>
        <taxon>Opitutaceae</taxon>
        <taxon>Nibricoccus</taxon>
    </lineage>
</organism>
<dbReference type="GO" id="GO:0016020">
    <property type="term" value="C:membrane"/>
    <property type="evidence" value="ECO:0007669"/>
    <property type="project" value="UniProtKB-SubCell"/>
</dbReference>
<dbReference type="CDD" id="cd17546">
    <property type="entry name" value="REC_hyHK_CKI1_RcsC-like"/>
    <property type="match status" value="1"/>
</dbReference>
<feature type="domain" description="Response regulatory" evidence="16">
    <location>
        <begin position="481"/>
        <end position="596"/>
    </location>
</feature>
<evidence type="ECO:0000256" key="7">
    <source>
        <dbReference type="ARBA" id="ARBA00022777"/>
    </source>
</evidence>
<dbReference type="EC" id="2.7.13.3" evidence="3"/>
<dbReference type="InterPro" id="IPR036097">
    <property type="entry name" value="HisK_dim/P_sf"/>
</dbReference>
<evidence type="ECO:0000256" key="9">
    <source>
        <dbReference type="ARBA" id="ARBA00023012"/>
    </source>
</evidence>
<dbReference type="GO" id="GO:0000155">
    <property type="term" value="F:phosphorelay sensor kinase activity"/>
    <property type="evidence" value="ECO:0007669"/>
    <property type="project" value="InterPro"/>
</dbReference>
<dbReference type="Proteomes" id="UP000217265">
    <property type="component" value="Chromosome"/>
</dbReference>
<dbReference type="InterPro" id="IPR004358">
    <property type="entry name" value="Sig_transdc_His_kin-like_C"/>
</dbReference>
<evidence type="ECO:0000256" key="14">
    <source>
        <dbReference type="SAM" id="Phobius"/>
    </source>
</evidence>
<evidence type="ECO:0000313" key="17">
    <source>
        <dbReference type="EMBL" id="ATC62722.1"/>
    </source>
</evidence>
<dbReference type="RefSeq" id="WP_096054357.1">
    <property type="nucleotide sequence ID" value="NZ_CP023344.1"/>
</dbReference>
<dbReference type="SUPFAM" id="SSF47384">
    <property type="entry name" value="Homodimeric domain of signal transducing histidine kinase"/>
    <property type="match status" value="1"/>
</dbReference>
<keyword evidence="14" id="KW-0812">Transmembrane</keyword>
<keyword evidence="4 12" id="KW-0597">Phosphoprotein</keyword>
<feature type="domain" description="Histidine kinase" evidence="15">
    <location>
        <begin position="233"/>
        <end position="456"/>
    </location>
</feature>
<proteinExistence type="predicted"/>
<dbReference type="KEGG" id="vbh:CMV30_01370"/>
<dbReference type="GO" id="GO:0005524">
    <property type="term" value="F:ATP binding"/>
    <property type="evidence" value="ECO:0007669"/>
    <property type="project" value="UniProtKB-KW"/>
</dbReference>
<dbReference type="Gene3D" id="1.10.287.130">
    <property type="match status" value="1"/>
</dbReference>
<dbReference type="Gene3D" id="3.40.50.2300">
    <property type="match status" value="1"/>
</dbReference>
<dbReference type="Pfam" id="PF05227">
    <property type="entry name" value="CHASE3"/>
    <property type="match status" value="1"/>
</dbReference>
<gene>
    <name evidence="17" type="ORF">CMV30_01370</name>
</gene>
<dbReference type="InterPro" id="IPR036890">
    <property type="entry name" value="HATPase_C_sf"/>
</dbReference>
<dbReference type="SUPFAM" id="SSF52172">
    <property type="entry name" value="CheY-like"/>
    <property type="match status" value="1"/>
</dbReference>
<comment type="catalytic activity">
    <reaction evidence="1">
        <text>ATP + protein L-histidine = ADP + protein N-phospho-L-histidine.</text>
        <dbReference type="EC" id="2.7.13.3"/>
    </reaction>
</comment>
<keyword evidence="6" id="KW-0547">Nucleotide-binding</keyword>
<dbReference type="InterPro" id="IPR005467">
    <property type="entry name" value="His_kinase_dom"/>
</dbReference>
<evidence type="ECO:0000256" key="10">
    <source>
        <dbReference type="ARBA" id="ARBA00023136"/>
    </source>
</evidence>
<evidence type="ECO:0000256" key="12">
    <source>
        <dbReference type="PROSITE-ProRule" id="PRU00169"/>
    </source>
</evidence>
<feature type="transmembrane region" description="Helical" evidence="14">
    <location>
        <begin position="175"/>
        <end position="200"/>
    </location>
</feature>
<protein>
    <recommendedName>
        <fullName evidence="3">histidine kinase</fullName>
        <ecNumber evidence="3">2.7.13.3</ecNumber>
    </recommendedName>
</protein>
<comment type="subcellular location">
    <subcellularLocation>
        <location evidence="2">Membrane</location>
    </subcellularLocation>
</comment>
<keyword evidence="10 14" id="KW-0472">Membrane</keyword>
<evidence type="ECO:0000256" key="6">
    <source>
        <dbReference type="ARBA" id="ARBA00022741"/>
    </source>
</evidence>
<dbReference type="InterPro" id="IPR003661">
    <property type="entry name" value="HisK_dim/P_dom"/>
</dbReference>
<name>A0A290QFS1_9BACT</name>
<dbReference type="CDD" id="cd00082">
    <property type="entry name" value="HisKA"/>
    <property type="match status" value="1"/>
</dbReference>
<dbReference type="PROSITE" id="PS50110">
    <property type="entry name" value="RESPONSE_REGULATORY"/>
    <property type="match status" value="1"/>
</dbReference>
<dbReference type="SMART" id="SM00387">
    <property type="entry name" value="HATPase_c"/>
    <property type="match status" value="1"/>
</dbReference>
<keyword evidence="14" id="KW-1133">Transmembrane helix</keyword>
<keyword evidence="18" id="KW-1185">Reference proteome</keyword>
<dbReference type="Pfam" id="PF00512">
    <property type="entry name" value="HisKA"/>
    <property type="match status" value="1"/>
</dbReference>
<dbReference type="CDD" id="cd19410">
    <property type="entry name" value="HK9-like_sensor"/>
    <property type="match status" value="1"/>
</dbReference>
<feature type="modified residue" description="4-aspartylphosphate" evidence="12">
    <location>
        <position position="530"/>
    </location>
</feature>
<evidence type="ECO:0000259" key="16">
    <source>
        <dbReference type="PROSITE" id="PS50110"/>
    </source>
</evidence>
<evidence type="ECO:0000256" key="8">
    <source>
        <dbReference type="ARBA" id="ARBA00022840"/>
    </source>
</evidence>
<evidence type="ECO:0000256" key="11">
    <source>
        <dbReference type="ARBA" id="ARBA00023306"/>
    </source>
</evidence>
<dbReference type="FunFam" id="1.10.287.130:FF:000038">
    <property type="entry name" value="Sensory transduction histidine kinase"/>
    <property type="match status" value="1"/>
</dbReference>
<dbReference type="PROSITE" id="PS50109">
    <property type="entry name" value="HIS_KIN"/>
    <property type="match status" value="1"/>
</dbReference>
<keyword evidence="8" id="KW-0067">ATP-binding</keyword>
<evidence type="ECO:0000256" key="2">
    <source>
        <dbReference type="ARBA" id="ARBA00004370"/>
    </source>
</evidence>
<evidence type="ECO:0000259" key="15">
    <source>
        <dbReference type="PROSITE" id="PS50109"/>
    </source>
</evidence>
<dbReference type="SUPFAM" id="SSF55874">
    <property type="entry name" value="ATPase domain of HSP90 chaperone/DNA topoisomerase II/histidine kinase"/>
    <property type="match status" value="1"/>
</dbReference>
<feature type="coiled-coil region" evidence="13">
    <location>
        <begin position="206"/>
        <end position="233"/>
    </location>
</feature>
<keyword evidence="9" id="KW-0902">Two-component regulatory system</keyword>
<dbReference type="AlphaFoldDB" id="A0A290QFS1"/>
<dbReference type="SMART" id="SM00388">
    <property type="entry name" value="HisKA"/>
    <property type="match status" value="1"/>
</dbReference>
<dbReference type="InterPro" id="IPR007891">
    <property type="entry name" value="CHASE3"/>
</dbReference>
<accession>A0A290QFS1</accession>
<sequence length="712" mass="79094">MKNTILRFWHAGLLGVAALLLVLSVLTGLWAGWRAYDRVRWVNHTYRVMEMTSQTASLIKDAELDQRAFLISGSTAYRESYFESETAVRKSLAELSEIVADSQRQAARSDELSRLVELRLAALRKSVEIYVRRDEAPTNDAGLRQMAEIDALVRVMHSEETALLDQRRENMRRELWTTALMIVLSGGMALVLGINSFAFMRRAFSALKREAELLRAKEKAEQADREKSEFLANMSHEIRTPMNAVLGFAELLRGIVTTPKQRQYIDAINTSGKALLSLINDILDLSKIEAGKLDLTLKPMSLRGVFHGIATIFEQQAGERGVKLEFTVDASVPPAVIFDSVRLRQILFNVVGNALKFTSQGTVHVRTWSRLTEGDETSVTLYLSVADTGVGIAPEHHELIFEPFRQVRNSQTAQAGGTGLGLSITRRLSHLLNGSVRVESVPGQGSTFLFEFVKVAISAALPDEDRMPSEGENLDHLRPSLILVVDDVSLNRDLMLGYFEGTRHRLLYASGGLEGVAMAKKYRPDIILMDMRMPDLDGHSARNAIREFPELASIPMIAVTASSLLTEELNLRKIFEGYLRKPLTRALLYTELARLLPAEGVRQSASPLPVSLEAINVLVDAARWRDLVGHLRTLEKNTWPILSKSMGARETEAFARELIVAGNAAACAPLADYAAKLLAEVQAFDIQAQEKTMKTFPELVTGIDRLAREASS</sequence>